<evidence type="ECO:0000313" key="2">
    <source>
        <dbReference type="EMBL" id="EEH36340.2"/>
    </source>
</evidence>
<dbReference type="KEGG" id="pbl:PAAG_06758"/>
<dbReference type="RefSeq" id="XP_015700433.1">
    <property type="nucleotide sequence ID" value="XM_015845998.1"/>
</dbReference>
<accession>C1H7L7</accession>
<keyword evidence="3" id="KW-1185">Reference proteome</keyword>
<dbReference type="Proteomes" id="UP000002059">
    <property type="component" value="Partially assembled WGS sequence"/>
</dbReference>
<name>C1H7L7_PARBA</name>
<dbReference type="HOGENOM" id="CLU_2868261_0_0_1"/>
<evidence type="ECO:0000256" key="1">
    <source>
        <dbReference type="SAM" id="MobiDB-lite"/>
    </source>
</evidence>
<protein>
    <submittedName>
        <fullName evidence="2">Uncharacterized protein</fullName>
    </submittedName>
</protein>
<dbReference type="EMBL" id="KN294011">
    <property type="protein sequence ID" value="EEH36340.2"/>
    <property type="molecule type" value="Genomic_DNA"/>
</dbReference>
<gene>
    <name evidence="2" type="ORF">PAAG_06758</name>
</gene>
<feature type="region of interest" description="Disordered" evidence="1">
    <location>
        <begin position="34"/>
        <end position="64"/>
    </location>
</feature>
<proteinExistence type="predicted"/>
<organism evidence="2 3">
    <name type="scientific">Paracoccidioides lutzii (strain ATCC MYA-826 / Pb01)</name>
    <name type="common">Paracoccidioides brasiliensis</name>
    <dbReference type="NCBI Taxonomy" id="502779"/>
    <lineage>
        <taxon>Eukaryota</taxon>
        <taxon>Fungi</taxon>
        <taxon>Dikarya</taxon>
        <taxon>Ascomycota</taxon>
        <taxon>Pezizomycotina</taxon>
        <taxon>Eurotiomycetes</taxon>
        <taxon>Eurotiomycetidae</taxon>
        <taxon>Onygenales</taxon>
        <taxon>Ajellomycetaceae</taxon>
        <taxon>Paracoccidioides</taxon>
    </lineage>
</organism>
<evidence type="ECO:0000313" key="3">
    <source>
        <dbReference type="Proteomes" id="UP000002059"/>
    </source>
</evidence>
<sequence>MKYLKTQALKSRRLPPSSYKIALLSEERFLLGHTQEKEGWSRGKQQEPETHKRPERNDETEVKD</sequence>
<dbReference type="GeneID" id="9094464"/>
<dbReference type="VEuPathDB" id="FungiDB:PAAG_06758"/>
<reference evidence="2 3" key="1">
    <citation type="journal article" date="2011" name="PLoS Genet.">
        <title>Comparative genomic analysis of human fungal pathogens causing paracoccidioidomycosis.</title>
        <authorList>
            <person name="Desjardins C.A."/>
            <person name="Champion M.D."/>
            <person name="Holder J.W."/>
            <person name="Muszewska A."/>
            <person name="Goldberg J."/>
            <person name="Bailao A.M."/>
            <person name="Brigido M.M."/>
            <person name="Ferreira M.E."/>
            <person name="Garcia A.M."/>
            <person name="Grynberg M."/>
            <person name="Gujja S."/>
            <person name="Heiman D.I."/>
            <person name="Henn M.R."/>
            <person name="Kodira C.D."/>
            <person name="Leon-Narvaez H."/>
            <person name="Longo L.V."/>
            <person name="Ma L.J."/>
            <person name="Malavazi I."/>
            <person name="Matsuo A.L."/>
            <person name="Morais F.V."/>
            <person name="Pereira M."/>
            <person name="Rodriguez-Brito S."/>
            <person name="Sakthikumar S."/>
            <person name="Salem-Izacc S.M."/>
            <person name="Sykes S.M."/>
            <person name="Teixeira M.M."/>
            <person name="Vallejo M.C."/>
            <person name="Walter M.E."/>
            <person name="Yandava C."/>
            <person name="Young S."/>
            <person name="Zeng Q."/>
            <person name="Zucker J."/>
            <person name="Felipe M.S."/>
            <person name="Goldman G.H."/>
            <person name="Haas B.J."/>
            <person name="McEwen J.G."/>
            <person name="Nino-Vega G."/>
            <person name="Puccia R."/>
            <person name="San-Blas G."/>
            <person name="Soares C.M."/>
            <person name="Birren B.W."/>
            <person name="Cuomo C.A."/>
        </authorList>
    </citation>
    <scope>NUCLEOTIDE SEQUENCE [LARGE SCALE GENOMIC DNA]</scope>
    <source>
        <strain evidence="3">ATCC MYA-826 / Pb01</strain>
    </source>
</reference>
<dbReference type="AlphaFoldDB" id="C1H7L7"/>